<organism evidence="1 2">
    <name type="scientific">Naganishia adeliensis</name>
    <dbReference type="NCBI Taxonomy" id="92952"/>
    <lineage>
        <taxon>Eukaryota</taxon>
        <taxon>Fungi</taxon>
        <taxon>Dikarya</taxon>
        <taxon>Basidiomycota</taxon>
        <taxon>Agaricomycotina</taxon>
        <taxon>Tremellomycetes</taxon>
        <taxon>Filobasidiales</taxon>
        <taxon>Filobasidiaceae</taxon>
        <taxon>Naganishia</taxon>
    </lineage>
</organism>
<accession>A0ACC2VKB0</accession>
<reference evidence="1" key="1">
    <citation type="submission" date="2023-04" db="EMBL/GenBank/DDBJ databases">
        <title>Draft Genome sequencing of Naganishia species isolated from polar environments using Oxford Nanopore Technology.</title>
        <authorList>
            <person name="Leo P."/>
            <person name="Venkateswaran K."/>
        </authorList>
    </citation>
    <scope>NUCLEOTIDE SEQUENCE</scope>
    <source>
        <strain evidence="1">MNA-CCFEE 5262</strain>
    </source>
</reference>
<evidence type="ECO:0000313" key="1">
    <source>
        <dbReference type="EMBL" id="KAJ9098987.1"/>
    </source>
</evidence>
<keyword evidence="2" id="KW-1185">Reference proteome</keyword>
<dbReference type="Proteomes" id="UP001230649">
    <property type="component" value="Unassembled WGS sequence"/>
</dbReference>
<name>A0ACC2VKB0_9TREE</name>
<gene>
    <name evidence="1" type="ORF">QFC20_005805</name>
</gene>
<proteinExistence type="predicted"/>
<dbReference type="EMBL" id="JASBWS010000087">
    <property type="protein sequence ID" value="KAJ9098987.1"/>
    <property type="molecule type" value="Genomic_DNA"/>
</dbReference>
<evidence type="ECO:0000313" key="2">
    <source>
        <dbReference type="Proteomes" id="UP001230649"/>
    </source>
</evidence>
<comment type="caution">
    <text evidence="1">The sequence shown here is derived from an EMBL/GenBank/DDBJ whole genome shotgun (WGS) entry which is preliminary data.</text>
</comment>
<protein>
    <submittedName>
        <fullName evidence="1">Uncharacterized protein</fullName>
    </submittedName>
</protein>
<sequence length="595" mass="64707">MSGNLTHVLFENASGYALFEVTMQEEIAAKSKAVQEAVQDLSKFSRMVKLKSFLPFTSAGEALQNANDVSEGIISDQLSALLQLILPAATKSQRILLGVGERTLASSIAQQLGINCDTGERTLEFVRGIRLHAEKLLAKAGTGMTSGDVKMAQLGLGHSYSRGKVKFNVNRSDNMIIQAIALADQLDKDVNTFAMRIREWYSWHFPELVKIIPSNPGQYARLVLLIGDKSSLTFDTQDEKYTSMVASIQEILDDDETMAKNVMDAAKTSMGSDINEIDLLNIKRFAERVVQLASYRLSLRQYLVEKMNAVAPNLSALVGETIGARLISHAGSLTNLAKYPASTVQILGAEKALFRALKTKGNTPKYGLIYHSTFIGRAGSKHKGRISRFLANKCSIACRIDCFSDVPTNKYGEALRAQVEERLAFYETGAAVSKNSEAIAKAQAAIAASMDDDEEDNEDGDDVKMDDVAEAVKLVEQGQKVAKEAGQAVDPDLEKLKSLIPGVSAAVGSTPVKSERKEKKEKSKKRKSDAAALDASAMEVDTPADLAPVNVETTSKRSKKEKKSAGAVVAEEATMEADTPKKEKKDKKKKRKSEA</sequence>